<dbReference type="Proteomes" id="UP000885317">
    <property type="component" value="Unassembled WGS sequence"/>
</dbReference>
<feature type="transmembrane region" description="Helical" evidence="9">
    <location>
        <begin position="415"/>
        <end position="433"/>
    </location>
</feature>
<dbReference type="CDD" id="cd17503">
    <property type="entry name" value="MFS_LmrB_MDR_like"/>
    <property type="match status" value="1"/>
</dbReference>
<comment type="caution">
    <text evidence="11">The sequence shown here is derived from an EMBL/GenBank/DDBJ whole genome shotgun (WGS) entry which is preliminary data.</text>
</comment>
<feature type="transmembrane region" description="Helical" evidence="9">
    <location>
        <begin position="243"/>
        <end position="265"/>
    </location>
</feature>
<reference evidence="11" key="1">
    <citation type="submission" date="2018-10" db="EMBL/GenBank/DDBJ databases">
        <authorList>
            <consortium name="PulseNet: The National Subtyping Network for Foodborne Disease Surveillance"/>
            <person name="Tarr C.L."/>
            <person name="Trees E."/>
            <person name="Katz L.S."/>
            <person name="Carleton-Romer H.A."/>
            <person name="Stroika S."/>
            <person name="Kucerova Z."/>
            <person name="Roache K.F."/>
            <person name="Sabol A.L."/>
            <person name="Besser J."/>
            <person name="Gerner-Smidt P."/>
        </authorList>
    </citation>
    <scope>NUCLEOTIDE SEQUENCE [LARGE SCALE GENOMIC DNA]</scope>
    <source>
        <strain evidence="11">PNUSAS056479</strain>
    </source>
</reference>
<dbReference type="InterPro" id="IPR011701">
    <property type="entry name" value="MFS"/>
</dbReference>
<keyword evidence="5" id="KW-0997">Cell inner membrane</keyword>
<dbReference type="Gene3D" id="1.20.1720.10">
    <property type="entry name" value="Multidrug resistance protein D"/>
    <property type="match status" value="1"/>
</dbReference>
<feature type="transmembrane region" description="Helical" evidence="9">
    <location>
        <begin position="347"/>
        <end position="368"/>
    </location>
</feature>
<dbReference type="Pfam" id="PF07690">
    <property type="entry name" value="MFS_1"/>
    <property type="match status" value="1"/>
</dbReference>
<organism evidence="11">
    <name type="scientific">Salmonella enterica</name>
    <name type="common">Salmonella choleraesuis</name>
    <dbReference type="NCBI Taxonomy" id="28901"/>
    <lineage>
        <taxon>Bacteria</taxon>
        <taxon>Pseudomonadati</taxon>
        <taxon>Pseudomonadota</taxon>
        <taxon>Gammaproteobacteria</taxon>
        <taxon>Enterobacterales</taxon>
        <taxon>Enterobacteriaceae</taxon>
        <taxon>Salmonella</taxon>
    </lineage>
</organism>
<dbReference type="AlphaFoldDB" id="A0A3R0TZH1"/>
<name>A0A3R0TZH1_SALER</name>
<evidence type="ECO:0000259" key="10">
    <source>
        <dbReference type="PROSITE" id="PS50850"/>
    </source>
</evidence>
<dbReference type="EMBL" id="RUTY01000047">
    <property type="protein sequence ID" value="MLE33316.1"/>
    <property type="molecule type" value="Genomic_DNA"/>
</dbReference>
<sequence length="497" mass="54725">MSESLPRSAAGKHNPWLITVVASIATFMEVLDTTVANVSIRHIAASMGVSHSEALWVLTSYIVANALILPVSGWLANTLGRKRYYMGSVALFTFSSFLCSVAPSLEWLILARVLQGIGGGGLAPVEQSIIVDSFNEKHRLQAFALYGITILVAPAIGPTVGGGLTESLSWHWIFLINVPVGLLSLLLCYYLIDEPLTLVIERQIRLREGIKLDIIGLSLIIVGFGALQLFLDRFELYDGFNSNFIIIMAVIAAICLCFLPLWEWFHPHPILDFRLFLYRNFTLGTLLGFWVGVLIISTTQLLPQMAQELLGYDARNAGLVLSAGGFFVLLAMIVTGIVASKVQDQRFLIMAGLFITALAMLHFSTLSMNMDFSMLLWARVFQVIGLPFILIPISSLCYLGLPASKTNEASGMSSMFRNIGGSIGIAWVVNLLHQRTILHYERLGEHLVVDSPASALPIAHLNQLLYSQARMLSYLDVYWVMGCVALVAIIITLLFKT</sequence>
<evidence type="ECO:0000256" key="9">
    <source>
        <dbReference type="SAM" id="Phobius"/>
    </source>
</evidence>
<feature type="transmembrane region" description="Helical" evidence="9">
    <location>
        <begin position="170"/>
        <end position="192"/>
    </location>
</feature>
<dbReference type="GO" id="GO:0022857">
    <property type="term" value="F:transmembrane transporter activity"/>
    <property type="evidence" value="ECO:0007669"/>
    <property type="project" value="InterPro"/>
</dbReference>
<keyword evidence="8 9" id="KW-0472">Membrane</keyword>
<proteinExistence type="inferred from homology"/>
<dbReference type="InterPro" id="IPR004638">
    <property type="entry name" value="EmrB-like"/>
</dbReference>
<dbReference type="InterPro" id="IPR036259">
    <property type="entry name" value="MFS_trans_sf"/>
</dbReference>
<keyword evidence="7 9" id="KW-1133">Transmembrane helix</keyword>
<evidence type="ECO:0000256" key="1">
    <source>
        <dbReference type="ARBA" id="ARBA00004429"/>
    </source>
</evidence>
<comment type="similarity">
    <text evidence="2">Belongs to the major facilitator superfamily. EmrB family.</text>
</comment>
<evidence type="ECO:0000256" key="3">
    <source>
        <dbReference type="ARBA" id="ARBA00022448"/>
    </source>
</evidence>
<keyword evidence="4" id="KW-1003">Cell membrane</keyword>
<feature type="transmembrane region" description="Helical" evidence="9">
    <location>
        <begin position="317"/>
        <end position="340"/>
    </location>
</feature>
<evidence type="ECO:0000256" key="8">
    <source>
        <dbReference type="ARBA" id="ARBA00023136"/>
    </source>
</evidence>
<dbReference type="PANTHER" id="PTHR42718">
    <property type="entry name" value="MAJOR FACILITATOR SUPERFAMILY MULTIDRUG TRANSPORTER MFSC"/>
    <property type="match status" value="1"/>
</dbReference>
<accession>A0A3R0TZH1</accession>
<evidence type="ECO:0000313" key="11">
    <source>
        <dbReference type="EMBL" id="MLE33316.1"/>
    </source>
</evidence>
<evidence type="ECO:0000256" key="4">
    <source>
        <dbReference type="ARBA" id="ARBA00022475"/>
    </source>
</evidence>
<evidence type="ECO:0000256" key="2">
    <source>
        <dbReference type="ARBA" id="ARBA00008537"/>
    </source>
</evidence>
<dbReference type="PANTHER" id="PTHR42718:SF9">
    <property type="entry name" value="MAJOR FACILITATOR SUPERFAMILY MULTIDRUG TRANSPORTER MFSC"/>
    <property type="match status" value="1"/>
</dbReference>
<feature type="domain" description="Major facilitator superfamily (MFS) profile" evidence="10">
    <location>
        <begin position="18"/>
        <end position="497"/>
    </location>
</feature>
<feature type="transmembrane region" description="Helical" evidence="9">
    <location>
        <begin position="477"/>
        <end position="495"/>
    </location>
</feature>
<protein>
    <submittedName>
        <fullName evidence="11">DHA2 family efflux MFS transporter permease subunit</fullName>
    </submittedName>
</protein>
<evidence type="ECO:0000256" key="5">
    <source>
        <dbReference type="ARBA" id="ARBA00022519"/>
    </source>
</evidence>
<dbReference type="InterPro" id="IPR020846">
    <property type="entry name" value="MFS_dom"/>
</dbReference>
<feature type="transmembrane region" description="Helical" evidence="9">
    <location>
        <begin position="380"/>
        <end position="403"/>
    </location>
</feature>
<feature type="transmembrane region" description="Helical" evidence="9">
    <location>
        <begin position="54"/>
        <end position="77"/>
    </location>
</feature>
<feature type="transmembrane region" description="Helical" evidence="9">
    <location>
        <begin position="212"/>
        <end position="231"/>
    </location>
</feature>
<keyword evidence="3" id="KW-0813">Transport</keyword>
<dbReference type="PRINTS" id="PR01036">
    <property type="entry name" value="TCRTETB"/>
</dbReference>
<comment type="subcellular location">
    <subcellularLocation>
        <location evidence="1">Cell inner membrane</location>
        <topology evidence="1">Multi-pass membrane protein</topology>
    </subcellularLocation>
</comment>
<feature type="transmembrane region" description="Helical" evidence="9">
    <location>
        <begin position="143"/>
        <end position="164"/>
    </location>
</feature>
<dbReference type="NCBIfam" id="TIGR00711">
    <property type="entry name" value="efflux_EmrB"/>
    <property type="match status" value="1"/>
</dbReference>
<keyword evidence="6 9" id="KW-0812">Transmembrane</keyword>
<dbReference type="SUPFAM" id="SSF103473">
    <property type="entry name" value="MFS general substrate transporter"/>
    <property type="match status" value="1"/>
</dbReference>
<evidence type="ECO:0000256" key="7">
    <source>
        <dbReference type="ARBA" id="ARBA00022989"/>
    </source>
</evidence>
<dbReference type="GO" id="GO:0005886">
    <property type="term" value="C:plasma membrane"/>
    <property type="evidence" value="ECO:0007669"/>
    <property type="project" value="UniProtKB-SubCell"/>
</dbReference>
<gene>
    <name evidence="11" type="ORF">EBH50_26165</name>
</gene>
<dbReference type="PROSITE" id="PS50850">
    <property type="entry name" value="MFS"/>
    <property type="match status" value="1"/>
</dbReference>
<dbReference type="Gene3D" id="1.20.1250.20">
    <property type="entry name" value="MFS general substrate transporter like domains"/>
    <property type="match status" value="1"/>
</dbReference>
<evidence type="ECO:0000256" key="6">
    <source>
        <dbReference type="ARBA" id="ARBA00022692"/>
    </source>
</evidence>
<feature type="transmembrane region" description="Helical" evidence="9">
    <location>
        <begin position="277"/>
        <end position="297"/>
    </location>
</feature>